<feature type="region of interest" description="Disordered" evidence="1">
    <location>
        <begin position="1"/>
        <end position="604"/>
    </location>
</feature>
<organism evidence="2 3">
    <name type="scientific">Aspergillus taichungensis</name>
    <dbReference type="NCBI Taxonomy" id="482145"/>
    <lineage>
        <taxon>Eukaryota</taxon>
        <taxon>Fungi</taxon>
        <taxon>Dikarya</taxon>
        <taxon>Ascomycota</taxon>
        <taxon>Pezizomycotina</taxon>
        <taxon>Eurotiomycetes</taxon>
        <taxon>Eurotiomycetidae</taxon>
        <taxon>Eurotiales</taxon>
        <taxon>Aspergillaceae</taxon>
        <taxon>Aspergillus</taxon>
        <taxon>Aspergillus subgen. Circumdati</taxon>
    </lineage>
</organism>
<evidence type="ECO:0000313" key="3">
    <source>
        <dbReference type="Proteomes" id="UP000235023"/>
    </source>
</evidence>
<feature type="compositionally biased region" description="Basic and acidic residues" evidence="1">
    <location>
        <begin position="241"/>
        <end position="270"/>
    </location>
</feature>
<feature type="compositionally biased region" description="Polar residues" evidence="1">
    <location>
        <begin position="38"/>
        <end position="57"/>
    </location>
</feature>
<gene>
    <name evidence="2" type="ORF">BDW42DRAFT_159784</name>
</gene>
<evidence type="ECO:0000256" key="1">
    <source>
        <dbReference type="SAM" id="MobiDB-lite"/>
    </source>
</evidence>
<proteinExistence type="predicted"/>
<dbReference type="AlphaFoldDB" id="A0A2J5I7N6"/>
<feature type="compositionally biased region" description="Pro residues" evidence="1">
    <location>
        <begin position="787"/>
        <end position="796"/>
    </location>
</feature>
<feature type="compositionally biased region" description="Basic and acidic residues" evidence="1">
    <location>
        <begin position="278"/>
        <end position="300"/>
    </location>
</feature>
<dbReference type="OrthoDB" id="2504266at2759"/>
<feature type="compositionally biased region" description="Basic and acidic residues" evidence="1">
    <location>
        <begin position="110"/>
        <end position="143"/>
    </location>
</feature>
<feature type="compositionally biased region" description="Basic and acidic residues" evidence="1">
    <location>
        <begin position="534"/>
        <end position="545"/>
    </location>
</feature>
<keyword evidence="3" id="KW-1185">Reference proteome</keyword>
<accession>A0A2J5I7N6</accession>
<feature type="compositionally biased region" description="Basic and acidic residues" evidence="1">
    <location>
        <begin position="166"/>
        <end position="226"/>
    </location>
</feature>
<feature type="compositionally biased region" description="Pro residues" evidence="1">
    <location>
        <begin position="565"/>
        <end position="575"/>
    </location>
</feature>
<sequence length="820" mass="88979">MSRRYQIDELLHLRSSPLVTKPAGLPPVEDWMGPMPDPTTQRKTSTAPRDPTSPNDTTPRRPSLFETRHTPRGSTSEDIVLGPPKTSFASASRISGKGLIDPTESPSRSFDPDDLRTDRFNIRDKFLKERNTEDRDFDRRDGKPVTLNGRRVEREDWNSARSRRTFGQEEPERKPRRNGDFDRWEGRDINRDHDQRGEKDPRFLPRRDGQPPRARHEGSWFREDKNNHHHHQQEGPDADEEKPSVRHREWRRGDRHGADRDWTRGAKFEQEPEWLTANEKDEPRRAHTQEDFERWKEKMRAGSAQVHAEEKKPSTAEPLNAPVQKPEKRPTDGEIFSSSGMPFHGDATMERFFGLLSEGKPQEPSAPSPAEAMTKEMAPAPAPAPAPISAPAPAPAPAAAATPVHALPKGKSSRFAGLFSPPPGSPAMEESASPLGHRASPVNASPKDADQEGFQRILAMLGGGGPKSRNATPHNDYAQVTRPSPVVAAEPAYAAIPSPSRDQMNRSDYMPRQDGPMRGADPALKDALFPPDLSAKDPQSREHLLRLMQQVRVSPGGPPSHGAQGPPPTAGPPPGLLNMADVMPHPPGIPTAHKGPDFMDDPAIADLSRPEAEPLRRRPANGPPPPMGYFDDVPFPQGNHLPMTPGGSRAPQGQGMPAMGIQRPPGFEHMPPPGWAGPQMPPQQGVGPGSLGPPPGIPTPTRGVNPNYIANMMPMPGGVPPLNERQPFPRGAAGAGSAGFPPPPGMMPPPGYMNGPLPGGFPPMPPNVEGLMGMGHGGQGPFDGNPGPGPQGPPPSSRHLLEMFGGADMRGGMVGPGQFR</sequence>
<feature type="compositionally biased region" description="Pro residues" evidence="1">
    <location>
        <begin position="380"/>
        <end position="396"/>
    </location>
</feature>
<protein>
    <submittedName>
        <fullName evidence="2">Uncharacterized protein</fullName>
    </submittedName>
</protein>
<feature type="compositionally biased region" description="Low complexity" evidence="1">
    <location>
        <begin position="397"/>
        <end position="407"/>
    </location>
</feature>
<dbReference type="EMBL" id="KZ559501">
    <property type="protein sequence ID" value="PLN85971.1"/>
    <property type="molecule type" value="Genomic_DNA"/>
</dbReference>
<name>A0A2J5I7N6_9EURO</name>
<feature type="compositionally biased region" description="Basic and acidic residues" evidence="1">
    <location>
        <begin position="1"/>
        <end position="12"/>
    </location>
</feature>
<dbReference type="Proteomes" id="UP000235023">
    <property type="component" value="Unassembled WGS sequence"/>
</dbReference>
<dbReference type="Pfam" id="PF20566">
    <property type="entry name" value="Eap1"/>
    <property type="match status" value="1"/>
</dbReference>
<reference evidence="3" key="1">
    <citation type="submission" date="2017-12" db="EMBL/GenBank/DDBJ databases">
        <authorList>
            <consortium name="DOE Joint Genome Institute"/>
            <person name="Mondo S.J."/>
            <person name="Kjaerbolling I."/>
            <person name="Vesth T.C."/>
            <person name="Frisvad J.C."/>
            <person name="Nybo J.L."/>
            <person name="Theobald S."/>
            <person name="Kuo A."/>
            <person name="Bowyer P."/>
            <person name="Matsuda Y."/>
            <person name="Lyhne E.K."/>
            <person name="Kogle M.E."/>
            <person name="Clum A."/>
            <person name="Lipzen A."/>
            <person name="Salamov A."/>
            <person name="Ngan C.Y."/>
            <person name="Daum C."/>
            <person name="Chiniquy J."/>
            <person name="Barry K."/>
            <person name="LaButti K."/>
            <person name="Haridas S."/>
            <person name="Simmons B.A."/>
            <person name="Magnuson J.K."/>
            <person name="Mortensen U.H."/>
            <person name="Larsen T.O."/>
            <person name="Grigoriev I.V."/>
            <person name="Baker S.E."/>
            <person name="Andersen M.R."/>
            <person name="Nordberg H.P."/>
            <person name="Cantor M.N."/>
            <person name="Hua S.X."/>
        </authorList>
    </citation>
    <scope>NUCLEOTIDE SEQUENCE [LARGE SCALE GENOMIC DNA]</scope>
    <source>
        <strain evidence="3">IBT 19404</strain>
    </source>
</reference>
<feature type="region of interest" description="Disordered" evidence="1">
    <location>
        <begin position="774"/>
        <end position="802"/>
    </location>
</feature>
<evidence type="ECO:0000313" key="2">
    <source>
        <dbReference type="EMBL" id="PLN85971.1"/>
    </source>
</evidence>
<dbReference type="InterPro" id="IPR046784">
    <property type="entry name" value="Eap1"/>
</dbReference>
<feature type="compositionally biased region" description="Low complexity" evidence="1">
    <location>
        <begin position="363"/>
        <end position="372"/>
    </location>
</feature>